<organism evidence="8 9">
    <name type="scientific">Mycena metata</name>
    <dbReference type="NCBI Taxonomy" id="1033252"/>
    <lineage>
        <taxon>Eukaryota</taxon>
        <taxon>Fungi</taxon>
        <taxon>Dikarya</taxon>
        <taxon>Basidiomycota</taxon>
        <taxon>Agaricomycotina</taxon>
        <taxon>Agaricomycetes</taxon>
        <taxon>Agaricomycetidae</taxon>
        <taxon>Agaricales</taxon>
        <taxon>Marasmiineae</taxon>
        <taxon>Mycenaceae</taxon>
        <taxon>Mycena</taxon>
    </lineage>
</organism>
<dbReference type="GO" id="GO:0016706">
    <property type="term" value="F:2-oxoglutarate-dependent dioxygenase activity"/>
    <property type="evidence" value="ECO:0007669"/>
    <property type="project" value="TreeGrafter"/>
</dbReference>
<dbReference type="EMBL" id="JARKIB010000063">
    <property type="protein sequence ID" value="KAJ7751103.1"/>
    <property type="molecule type" value="Genomic_DNA"/>
</dbReference>
<protein>
    <recommendedName>
        <fullName evidence="7">TauD/TfdA-like domain-containing protein</fullName>
    </recommendedName>
</protein>
<feature type="region of interest" description="Disordered" evidence="6">
    <location>
        <begin position="363"/>
        <end position="383"/>
    </location>
</feature>
<feature type="domain" description="TauD/TfdA-like" evidence="7">
    <location>
        <begin position="89"/>
        <end position="348"/>
    </location>
</feature>
<keyword evidence="5" id="KW-0408">Iron</keyword>
<dbReference type="GO" id="GO:0046872">
    <property type="term" value="F:metal ion binding"/>
    <property type="evidence" value="ECO:0007669"/>
    <property type="project" value="UniProtKB-KW"/>
</dbReference>
<name>A0AAD7IV35_9AGAR</name>
<reference evidence="8" key="1">
    <citation type="submission" date="2023-03" db="EMBL/GenBank/DDBJ databases">
        <title>Massive genome expansion in bonnet fungi (Mycena s.s.) driven by repeated elements and novel gene families across ecological guilds.</title>
        <authorList>
            <consortium name="Lawrence Berkeley National Laboratory"/>
            <person name="Harder C.B."/>
            <person name="Miyauchi S."/>
            <person name="Viragh M."/>
            <person name="Kuo A."/>
            <person name="Thoen E."/>
            <person name="Andreopoulos B."/>
            <person name="Lu D."/>
            <person name="Skrede I."/>
            <person name="Drula E."/>
            <person name="Henrissat B."/>
            <person name="Morin E."/>
            <person name="Kohler A."/>
            <person name="Barry K."/>
            <person name="LaButti K."/>
            <person name="Morin E."/>
            <person name="Salamov A."/>
            <person name="Lipzen A."/>
            <person name="Mereny Z."/>
            <person name="Hegedus B."/>
            <person name="Baldrian P."/>
            <person name="Stursova M."/>
            <person name="Weitz H."/>
            <person name="Taylor A."/>
            <person name="Grigoriev I.V."/>
            <person name="Nagy L.G."/>
            <person name="Martin F."/>
            <person name="Kauserud H."/>
        </authorList>
    </citation>
    <scope>NUCLEOTIDE SEQUENCE</scope>
    <source>
        <strain evidence="8">CBHHK182m</strain>
    </source>
</reference>
<keyword evidence="9" id="KW-1185">Reference proteome</keyword>
<dbReference type="SUPFAM" id="SSF51197">
    <property type="entry name" value="Clavaminate synthase-like"/>
    <property type="match status" value="1"/>
</dbReference>
<dbReference type="PANTHER" id="PTHR30468">
    <property type="entry name" value="ALPHA-KETOGLUTARATE-DEPENDENT SULFONATE DIOXYGENASE"/>
    <property type="match status" value="1"/>
</dbReference>
<dbReference type="AlphaFoldDB" id="A0AAD7IV35"/>
<evidence type="ECO:0000256" key="3">
    <source>
        <dbReference type="ARBA" id="ARBA00022964"/>
    </source>
</evidence>
<accession>A0AAD7IV35</accession>
<dbReference type="PANTHER" id="PTHR30468:SF29">
    <property type="entry name" value="FAMILY TAURINE DIOXYGENASE, PUTATIVE-RELATED"/>
    <property type="match status" value="1"/>
</dbReference>
<evidence type="ECO:0000256" key="1">
    <source>
        <dbReference type="ARBA" id="ARBA00005896"/>
    </source>
</evidence>
<proteinExistence type="inferred from homology"/>
<sequence>MDDKSSAQSLRQPVGVEYVNDYHNYLYSSSASDTARQDKEYKYSDLLPTYPNILWPPLKLVGDLPEPGLQVDDWRAGQLFKRSEIHSSDMSPSLGTEISNVDLCTLTLTEKNELGAMLAERGLVVFRGQLNFTVDDQVNLVRHFGPLYKHPSAGIPSDDLSHIRVLYQGSEQKAPFGFTSSIKQWHHDSPYEQNPPGIVSMQLLCAPPSGGDTVFSSGYDTYDALSPGLQKFVDTLHAEHRPGSIDALRDDLHIRRPNTSAVHPVICVHPVTGWKTTYVTSTRYSTYGILGLPQMESEMLIEYMGMVARTNVDAQVRLRWDEDTIALWDNRCVFHSATFNFWPHRRHGVLVSAISNKPLSVQDAQKTLSKEPTSRGNDTSRVS</sequence>
<keyword evidence="4" id="KW-0560">Oxidoreductase</keyword>
<feature type="compositionally biased region" description="Polar residues" evidence="6">
    <location>
        <begin position="374"/>
        <end position="383"/>
    </location>
</feature>
<comment type="similarity">
    <text evidence="1">Belongs to the TfdA dioxygenase family.</text>
</comment>
<keyword evidence="3" id="KW-0223">Dioxygenase</keyword>
<evidence type="ECO:0000259" key="7">
    <source>
        <dbReference type="Pfam" id="PF02668"/>
    </source>
</evidence>
<dbReference type="InterPro" id="IPR042098">
    <property type="entry name" value="TauD-like_sf"/>
</dbReference>
<dbReference type="Gene3D" id="3.60.130.10">
    <property type="entry name" value="Clavaminate synthase-like"/>
    <property type="match status" value="1"/>
</dbReference>
<dbReference type="InterPro" id="IPR051323">
    <property type="entry name" value="AtsK-like"/>
</dbReference>
<evidence type="ECO:0000256" key="4">
    <source>
        <dbReference type="ARBA" id="ARBA00023002"/>
    </source>
</evidence>
<dbReference type="Pfam" id="PF02668">
    <property type="entry name" value="TauD"/>
    <property type="match status" value="1"/>
</dbReference>
<evidence type="ECO:0000313" key="9">
    <source>
        <dbReference type="Proteomes" id="UP001215598"/>
    </source>
</evidence>
<comment type="caution">
    <text evidence="8">The sequence shown here is derived from an EMBL/GenBank/DDBJ whole genome shotgun (WGS) entry which is preliminary data.</text>
</comment>
<dbReference type="InterPro" id="IPR003819">
    <property type="entry name" value="TauD/TfdA-like"/>
</dbReference>
<dbReference type="GO" id="GO:0005737">
    <property type="term" value="C:cytoplasm"/>
    <property type="evidence" value="ECO:0007669"/>
    <property type="project" value="TreeGrafter"/>
</dbReference>
<gene>
    <name evidence="8" type="ORF">B0H16DRAFT_1548876</name>
</gene>
<evidence type="ECO:0000256" key="5">
    <source>
        <dbReference type="ARBA" id="ARBA00023004"/>
    </source>
</evidence>
<evidence type="ECO:0000256" key="6">
    <source>
        <dbReference type="SAM" id="MobiDB-lite"/>
    </source>
</evidence>
<keyword evidence="2" id="KW-0479">Metal-binding</keyword>
<evidence type="ECO:0000256" key="2">
    <source>
        <dbReference type="ARBA" id="ARBA00022723"/>
    </source>
</evidence>
<dbReference type="Proteomes" id="UP001215598">
    <property type="component" value="Unassembled WGS sequence"/>
</dbReference>
<evidence type="ECO:0000313" key="8">
    <source>
        <dbReference type="EMBL" id="KAJ7751103.1"/>
    </source>
</evidence>